<accession>A0A8S4R4P3</accession>
<dbReference type="OrthoDB" id="5978002at2759"/>
<organism evidence="2 3">
    <name type="scientific">Pararge aegeria aegeria</name>
    <dbReference type="NCBI Taxonomy" id="348720"/>
    <lineage>
        <taxon>Eukaryota</taxon>
        <taxon>Metazoa</taxon>
        <taxon>Ecdysozoa</taxon>
        <taxon>Arthropoda</taxon>
        <taxon>Hexapoda</taxon>
        <taxon>Insecta</taxon>
        <taxon>Pterygota</taxon>
        <taxon>Neoptera</taxon>
        <taxon>Endopterygota</taxon>
        <taxon>Lepidoptera</taxon>
        <taxon>Glossata</taxon>
        <taxon>Ditrysia</taxon>
        <taxon>Papilionoidea</taxon>
        <taxon>Nymphalidae</taxon>
        <taxon>Satyrinae</taxon>
        <taxon>Satyrini</taxon>
        <taxon>Parargina</taxon>
        <taxon>Pararge</taxon>
    </lineage>
</organism>
<dbReference type="PANTHER" id="PTHR33861:SF5">
    <property type="entry name" value="GAMMA-TUBULIN COMPLEX COMPONENT"/>
    <property type="match status" value="1"/>
</dbReference>
<feature type="compositionally biased region" description="Polar residues" evidence="1">
    <location>
        <begin position="678"/>
        <end position="709"/>
    </location>
</feature>
<dbReference type="GO" id="GO:0048255">
    <property type="term" value="P:mRNA stabilization"/>
    <property type="evidence" value="ECO:0007669"/>
    <property type="project" value="TreeGrafter"/>
</dbReference>
<evidence type="ECO:0000256" key="1">
    <source>
        <dbReference type="SAM" id="MobiDB-lite"/>
    </source>
</evidence>
<dbReference type="Proteomes" id="UP000838756">
    <property type="component" value="Unassembled WGS sequence"/>
</dbReference>
<comment type="caution">
    <text evidence="2">The sequence shown here is derived from an EMBL/GenBank/DDBJ whole genome shotgun (WGS) entry which is preliminary data.</text>
</comment>
<gene>
    <name evidence="2" type="primary">jg20011</name>
    <name evidence="2" type="ORF">PAEG_LOCUS9511</name>
</gene>
<dbReference type="EMBL" id="CAKXAJ010024785">
    <property type="protein sequence ID" value="CAH2230262.1"/>
    <property type="molecule type" value="Genomic_DNA"/>
</dbReference>
<evidence type="ECO:0000313" key="3">
    <source>
        <dbReference type="Proteomes" id="UP000838756"/>
    </source>
</evidence>
<dbReference type="GO" id="GO:0005737">
    <property type="term" value="C:cytoplasm"/>
    <property type="evidence" value="ECO:0007669"/>
    <property type="project" value="TreeGrafter"/>
</dbReference>
<protein>
    <submittedName>
        <fullName evidence="2">Jg20011 protein</fullName>
    </submittedName>
</protein>
<dbReference type="Pfam" id="PF15189">
    <property type="entry name" value="MEIOC"/>
    <property type="match status" value="2"/>
</dbReference>
<dbReference type="PANTHER" id="PTHR33861">
    <property type="entry name" value="PROTEIN CBG18333"/>
    <property type="match status" value="1"/>
</dbReference>
<dbReference type="GO" id="GO:0007141">
    <property type="term" value="P:male meiosis I"/>
    <property type="evidence" value="ECO:0007669"/>
    <property type="project" value="TreeGrafter"/>
</dbReference>
<evidence type="ECO:0000313" key="2">
    <source>
        <dbReference type="EMBL" id="CAH2230262.1"/>
    </source>
</evidence>
<dbReference type="AlphaFoldDB" id="A0A8S4R4P3"/>
<feature type="region of interest" description="Disordered" evidence="1">
    <location>
        <begin position="678"/>
        <end position="763"/>
    </location>
</feature>
<feature type="compositionally biased region" description="Basic and acidic residues" evidence="1">
    <location>
        <begin position="711"/>
        <end position="721"/>
    </location>
</feature>
<dbReference type="InterPro" id="IPR027963">
    <property type="entry name" value="MEIOC"/>
</dbReference>
<feature type="compositionally biased region" description="Basic and acidic residues" evidence="1">
    <location>
        <begin position="729"/>
        <end position="750"/>
    </location>
</feature>
<sequence>MAFSDLCLNSNAYRSIENESDLLSEENSIVREIITKILEDTGPAETCSSIPPPDKSINILPPSLNQYPNNDSGNLYLSSLSPYNYGQALNLTYNYNDQLGGYNFNCQPQHGYNTNGYVNYPENDINALLMDPISDAETVTPEQLNLLRLAAQEIGGAQFSSPNKYEEKFYNFFEPNQRNSLPEMNMFGTNYSRPNSLNLDATYSYDTAPYNAPRFPNKYENGYMLDQSQDSMDLLAYLSQINLGERVRDDLLQCDFKMPTDMNGYQNDDFIKMQEERNKFMFNGMNYPQPPGKGFNGENGFYLSDLMSPMSDRNMNKNMDFLNPVGSNPMNFKPNGFNHPNEFIQRRDINPMLPRENFQCNGSLDRTSFDALGRDTAAVNLLRQQELARQMSMFMRNRPPPNPLNVDVSFLHENTPFNLGLGALLGPSPPIPPPMLPSPMLDIPILAPFYAMRNLRGVATSSNILHARLDACYEQWRQLERERKRTEARLALAYPGRAVSSSNSIPVPRLPPCPTRVDRLTVDMLREHTKVLTLMGKMETLRAGVSVAQNKKPNKPEDCKITVLKRGQENVPAEKEAGSDSYNPASWREDVKNLSEIAPHTEVESSMLAWRNAVACVQAARRRELAPHSAYPRYMRTDPILQLADAVKQLGISARRARCAMWCDLTLTVALAPHSNAQLQGENSPQLPAQVSPKTSQSNPASNIPNNSKPKPAEQKEDKTTTENQPAKNETKQETDQKQPNKPPEREKNQRRTQNYRRVNQRNDFYQKNQRYDNRFVHNRHPYHYLATGPIN</sequence>
<keyword evidence="3" id="KW-1185">Reference proteome</keyword>
<proteinExistence type="predicted"/>
<reference evidence="2" key="1">
    <citation type="submission" date="2022-03" db="EMBL/GenBank/DDBJ databases">
        <authorList>
            <person name="Lindestad O."/>
        </authorList>
    </citation>
    <scope>NUCLEOTIDE SEQUENCE</scope>
</reference>
<dbReference type="GO" id="GO:0007144">
    <property type="term" value="P:female meiosis I"/>
    <property type="evidence" value="ECO:0007669"/>
    <property type="project" value="TreeGrafter"/>
</dbReference>
<dbReference type="GO" id="GO:0005634">
    <property type="term" value="C:nucleus"/>
    <property type="evidence" value="ECO:0007669"/>
    <property type="project" value="TreeGrafter"/>
</dbReference>
<name>A0A8S4R4P3_9NEOP</name>